<name>A0A9P3GEV0_9APHY</name>
<feature type="compositionally biased region" description="Low complexity" evidence="1">
    <location>
        <begin position="361"/>
        <end position="370"/>
    </location>
</feature>
<gene>
    <name evidence="2" type="ORF">PsYK624_097530</name>
</gene>
<feature type="compositionally biased region" description="Basic and acidic residues" evidence="1">
    <location>
        <begin position="40"/>
        <end position="51"/>
    </location>
</feature>
<feature type="compositionally biased region" description="Pro residues" evidence="1">
    <location>
        <begin position="349"/>
        <end position="360"/>
    </location>
</feature>
<organism evidence="2 3">
    <name type="scientific">Phanerochaete sordida</name>
    <dbReference type="NCBI Taxonomy" id="48140"/>
    <lineage>
        <taxon>Eukaryota</taxon>
        <taxon>Fungi</taxon>
        <taxon>Dikarya</taxon>
        <taxon>Basidiomycota</taxon>
        <taxon>Agaricomycotina</taxon>
        <taxon>Agaricomycetes</taxon>
        <taxon>Polyporales</taxon>
        <taxon>Phanerochaetaceae</taxon>
        <taxon>Phanerochaete</taxon>
    </lineage>
</organism>
<dbReference type="Proteomes" id="UP000703269">
    <property type="component" value="Unassembled WGS sequence"/>
</dbReference>
<proteinExistence type="predicted"/>
<protein>
    <submittedName>
        <fullName evidence="2">Uncharacterized protein</fullName>
    </submittedName>
</protein>
<evidence type="ECO:0000313" key="2">
    <source>
        <dbReference type="EMBL" id="GJE93593.1"/>
    </source>
</evidence>
<keyword evidence="3" id="KW-1185">Reference proteome</keyword>
<reference evidence="2 3" key="1">
    <citation type="submission" date="2021-08" db="EMBL/GenBank/DDBJ databases">
        <title>Draft Genome Sequence of Phanerochaete sordida strain YK-624.</title>
        <authorList>
            <person name="Mori T."/>
            <person name="Dohra H."/>
            <person name="Suzuki T."/>
            <person name="Kawagishi H."/>
            <person name="Hirai H."/>
        </authorList>
    </citation>
    <scope>NUCLEOTIDE SEQUENCE [LARGE SCALE GENOMIC DNA]</scope>
    <source>
        <strain evidence="2 3">YK-624</strain>
    </source>
</reference>
<feature type="region of interest" description="Disordered" evidence="1">
    <location>
        <begin position="123"/>
        <end position="145"/>
    </location>
</feature>
<accession>A0A9P3GEV0</accession>
<dbReference type="EMBL" id="BPQB01000033">
    <property type="protein sequence ID" value="GJE93593.1"/>
    <property type="molecule type" value="Genomic_DNA"/>
</dbReference>
<sequence>MKGRTYRFRRHRCQHRPPSTLQAVVALHTVLAATGTESQTDTREDFAERRGKAGPPSRETVGYSGVVAHLSVLLAPRRQRRARQGAQPRLPLGRSKDLRCMRTCGLYGCLLSIHLKNITPPSRPSASYCRLSSERNRSTPRRPLGEMPVKLSRVLLHATPGAKQTETVLASSSSCECVGARGGPRKPAVVPHRACCAAPRGRAHAEAAGPPRRRRRCPARTVIGTAPGTAVRARSCSPVGRRKLRSEMARRSVPGLACLCVTSSESELATKRSARRKNSAPVPRSLRRCDRNTIRAYWRVKRRSQWSRRPMELFPPCAIANGLAGQPSPPPNFRGANGSIYPSTHNTSPHPPCLPTPPILTPHTHPATAPRRPPTPQPQRSRPERTTPASGSATRATPSWRAQGPPRCPDLGPDVPAPEQRAARLGVSAGGTGLVWRRRWARARARAAVRG</sequence>
<feature type="region of interest" description="Disordered" evidence="1">
    <location>
        <begin position="322"/>
        <end position="423"/>
    </location>
</feature>
<dbReference type="AlphaFoldDB" id="A0A9P3GEV0"/>
<evidence type="ECO:0000256" key="1">
    <source>
        <dbReference type="SAM" id="MobiDB-lite"/>
    </source>
</evidence>
<comment type="caution">
    <text evidence="2">The sequence shown here is derived from an EMBL/GenBank/DDBJ whole genome shotgun (WGS) entry which is preliminary data.</text>
</comment>
<feature type="region of interest" description="Disordered" evidence="1">
    <location>
        <begin position="34"/>
        <end position="61"/>
    </location>
</feature>
<evidence type="ECO:0000313" key="3">
    <source>
        <dbReference type="Proteomes" id="UP000703269"/>
    </source>
</evidence>